<dbReference type="Pfam" id="PF00270">
    <property type="entry name" value="DEAD"/>
    <property type="match status" value="1"/>
</dbReference>
<dbReference type="RefSeq" id="WP_345303751.1">
    <property type="nucleotide sequence ID" value="NZ_BAABJE010000014.1"/>
</dbReference>
<keyword evidence="3" id="KW-0378">Hydrolase</keyword>
<dbReference type="InterPro" id="IPR017170">
    <property type="entry name" value="Lhr-like"/>
</dbReference>
<keyword evidence="7" id="KW-0234">DNA repair</keyword>
<keyword evidence="2" id="KW-0227">DNA damage</keyword>
<keyword evidence="13" id="KW-1185">Reference proteome</keyword>
<dbReference type="InterPro" id="IPR027417">
    <property type="entry name" value="P-loop_NTPase"/>
</dbReference>
<evidence type="ECO:0000256" key="2">
    <source>
        <dbReference type="ARBA" id="ARBA00022763"/>
    </source>
</evidence>
<gene>
    <name evidence="12" type="ORF">GCM10023307_25830</name>
</gene>
<keyword evidence="6" id="KW-0238">DNA-binding</keyword>
<dbReference type="SUPFAM" id="SSF52540">
    <property type="entry name" value="P-loop containing nucleoside triphosphate hydrolases"/>
    <property type="match status" value="1"/>
</dbReference>
<evidence type="ECO:0000256" key="3">
    <source>
        <dbReference type="ARBA" id="ARBA00022801"/>
    </source>
</evidence>
<evidence type="ECO:0000313" key="12">
    <source>
        <dbReference type="EMBL" id="GAA4798530.1"/>
    </source>
</evidence>
<dbReference type="InterPro" id="IPR011545">
    <property type="entry name" value="DEAD/DEAH_box_helicase_dom"/>
</dbReference>
<evidence type="ECO:0000259" key="11">
    <source>
        <dbReference type="PROSITE" id="PS51194"/>
    </source>
</evidence>
<accession>A0ABP9BQ76</accession>
<dbReference type="SMART" id="SM00487">
    <property type="entry name" value="DEXDc"/>
    <property type="match status" value="1"/>
</dbReference>
<evidence type="ECO:0000259" key="10">
    <source>
        <dbReference type="PROSITE" id="PS51192"/>
    </source>
</evidence>
<name>A0ABP9BQ76_9GAMM</name>
<protein>
    <submittedName>
        <fullName evidence="12">Ligase-associated DNA damage response DEXH box helicase</fullName>
    </submittedName>
</protein>
<evidence type="ECO:0000256" key="6">
    <source>
        <dbReference type="ARBA" id="ARBA00023125"/>
    </source>
</evidence>
<dbReference type="Pfam" id="PF19306">
    <property type="entry name" value="WHD_Lhr"/>
    <property type="match status" value="1"/>
</dbReference>
<dbReference type="InterPro" id="IPR045628">
    <property type="entry name" value="Lhr_WH_dom"/>
</dbReference>
<dbReference type="InterPro" id="IPR013701">
    <property type="entry name" value="Lhr-like_DEAD/DEAH_assoc"/>
</dbReference>
<evidence type="ECO:0000256" key="4">
    <source>
        <dbReference type="ARBA" id="ARBA00022806"/>
    </source>
</evidence>
<dbReference type="InterPro" id="IPR052511">
    <property type="entry name" value="ATP-dep_Helicase"/>
</dbReference>
<reference evidence="13" key="1">
    <citation type="journal article" date="2019" name="Int. J. Syst. Evol. Microbiol.">
        <title>The Global Catalogue of Microorganisms (GCM) 10K type strain sequencing project: providing services to taxonomists for standard genome sequencing and annotation.</title>
        <authorList>
            <consortium name="The Broad Institute Genomics Platform"/>
            <consortium name="The Broad Institute Genome Sequencing Center for Infectious Disease"/>
            <person name="Wu L."/>
            <person name="Ma J."/>
        </authorList>
    </citation>
    <scope>NUCLEOTIDE SEQUENCE [LARGE SCALE GENOMIC DNA]</scope>
    <source>
        <strain evidence="13">JCM 18204</strain>
    </source>
</reference>
<evidence type="ECO:0000256" key="5">
    <source>
        <dbReference type="ARBA" id="ARBA00022840"/>
    </source>
</evidence>
<evidence type="ECO:0000256" key="9">
    <source>
        <dbReference type="ARBA" id="ARBA00093467"/>
    </source>
</evidence>
<dbReference type="PIRSF" id="PIRSF037307">
    <property type="entry name" value="Lhr-like_helic_prd"/>
    <property type="match status" value="1"/>
</dbReference>
<keyword evidence="8" id="KW-0413">Isomerase</keyword>
<dbReference type="InterPro" id="IPR001650">
    <property type="entry name" value="Helicase_C-like"/>
</dbReference>
<dbReference type="PROSITE" id="PS51194">
    <property type="entry name" value="HELICASE_CTER"/>
    <property type="match status" value="1"/>
</dbReference>
<dbReference type="InterPro" id="IPR026362">
    <property type="entry name" value="DEXH_lig_assoc"/>
</dbReference>
<sequence length="838" mass="91800">MSADREPVERDAAGKALAAWFAARGWTPARFQREVWRRYARGESGLIHTPTGSGKTLAAIGGPLIEALRRQRAAQRAASASTSRRRAANPRRLAVLWITPLRALAMDTLRALRAPIDELGLDWQVALRTGDAGARDKRLARNGRVDVLVTTPESLALLLSYPEAAENFAHLRAVVVDEWHELVGNKRGVLLQLGLARLRALSPVLRLWGLSATLGNLEEARDVLLPHAPHGAIVSSPLPRAVAVETLLPDAGERFVWAGHLGLGQLPRVVERIFAARTSLLFTNTRAQAELWHQALSVVWPEDPSTLALHHGSLDASLRADAEQGLRDGRIRCVVATSSLDLGVDYPTVDQVFQIGSPKGIARLQQRAGRSRHRPGESGHVICVPTHALELVEYAAARIALGRGDIEPRPPPTLCEDVLAQHCVTLALGGGFSADALFAEVRGTHAYAALDAGRWQAVLDFIVRGGQALEAYPDHHRVVRDDDGMYRVHDRRIALRHRLSIGTITSDGSVSVKLLRGARLGSIEESFVGRLRPGDRFQFAGRMLELFRLEDMTAFVKIAKGAGGDVPQWQGGRMPLSNRLAHEAEALFGLARDGAPRVPELSAIARLLALQRRLSDLPAPGRLLVECIRARDGEHVFVYPFAGRLVHEGLAALCALRLGRSRKNSFRYAANDYGFMLSPADPVALDVDAVRAMLAPAHLLDDLREGMNLGELSRRQFREIARIAGLLVPSLPGGAPKSMRAVQASSGLIFDVLRRFDPDHVLLAQAEREVLEVQLDLQRIEAALDDCARRTIALHAPSGFTPLSFPLWTDGFRGRLSTEDWQARVRRAAAQLEKRHAR</sequence>
<proteinExistence type="inferred from homology"/>
<evidence type="ECO:0000256" key="7">
    <source>
        <dbReference type="ARBA" id="ARBA00023204"/>
    </source>
</evidence>
<dbReference type="Pfam" id="PF08494">
    <property type="entry name" value="DEAD_assoc"/>
    <property type="match status" value="1"/>
</dbReference>
<comment type="caution">
    <text evidence="12">The sequence shown here is derived from an EMBL/GenBank/DDBJ whole genome shotgun (WGS) entry which is preliminary data.</text>
</comment>
<evidence type="ECO:0000313" key="13">
    <source>
        <dbReference type="Proteomes" id="UP001499959"/>
    </source>
</evidence>
<dbReference type="InterPro" id="IPR014001">
    <property type="entry name" value="Helicase_ATP-bd"/>
</dbReference>
<evidence type="ECO:0000256" key="1">
    <source>
        <dbReference type="ARBA" id="ARBA00022741"/>
    </source>
</evidence>
<dbReference type="Proteomes" id="UP001499959">
    <property type="component" value="Unassembled WGS sequence"/>
</dbReference>
<dbReference type="Pfam" id="PF00271">
    <property type="entry name" value="Helicase_C"/>
    <property type="match status" value="1"/>
</dbReference>
<dbReference type="GO" id="GO:0016874">
    <property type="term" value="F:ligase activity"/>
    <property type="evidence" value="ECO:0007669"/>
    <property type="project" value="UniProtKB-KW"/>
</dbReference>
<evidence type="ECO:0000256" key="8">
    <source>
        <dbReference type="ARBA" id="ARBA00023235"/>
    </source>
</evidence>
<dbReference type="Gene3D" id="3.40.50.300">
    <property type="entry name" value="P-loop containing nucleotide triphosphate hydrolases"/>
    <property type="match status" value="2"/>
</dbReference>
<organism evidence="12 13">
    <name type="scientific">Lysobacter hankyongensis</name>
    <dbReference type="NCBI Taxonomy" id="1176535"/>
    <lineage>
        <taxon>Bacteria</taxon>
        <taxon>Pseudomonadati</taxon>
        <taxon>Pseudomonadota</taxon>
        <taxon>Gammaproteobacteria</taxon>
        <taxon>Lysobacterales</taxon>
        <taxon>Lysobacteraceae</taxon>
        <taxon>Lysobacter</taxon>
    </lineage>
</organism>
<feature type="domain" description="Helicase C-terminal" evidence="11">
    <location>
        <begin position="265"/>
        <end position="417"/>
    </location>
</feature>
<dbReference type="PANTHER" id="PTHR47962">
    <property type="entry name" value="ATP-DEPENDENT HELICASE LHR-RELATED-RELATED"/>
    <property type="match status" value="1"/>
</dbReference>
<keyword evidence="12" id="KW-0436">Ligase</keyword>
<keyword evidence="4" id="KW-0347">Helicase</keyword>
<dbReference type="EMBL" id="BAABJE010000014">
    <property type="protein sequence ID" value="GAA4798530.1"/>
    <property type="molecule type" value="Genomic_DNA"/>
</dbReference>
<dbReference type="PANTHER" id="PTHR47962:SF3">
    <property type="entry name" value="LARGE ATP-DEPENDENT HELICASE-RELATED PROTEIN"/>
    <property type="match status" value="1"/>
</dbReference>
<keyword evidence="5" id="KW-0067">ATP-binding</keyword>
<dbReference type="PROSITE" id="PS51192">
    <property type="entry name" value="HELICASE_ATP_BIND_1"/>
    <property type="match status" value="1"/>
</dbReference>
<dbReference type="SMART" id="SM00490">
    <property type="entry name" value="HELICc"/>
    <property type="match status" value="1"/>
</dbReference>
<feature type="domain" description="Helicase ATP-binding" evidence="10">
    <location>
        <begin position="36"/>
        <end position="232"/>
    </location>
</feature>
<comment type="similarity">
    <text evidence="9">Belongs to the Lhr helicase family. Lhr-Core subfamily.</text>
</comment>
<dbReference type="NCBIfam" id="TIGR04121">
    <property type="entry name" value="DEXH_lig_assoc"/>
    <property type="match status" value="1"/>
</dbReference>
<keyword evidence="1" id="KW-0547">Nucleotide-binding</keyword>